<name>A0A8J3IQN1_9CHLR</name>
<evidence type="ECO:0000256" key="1">
    <source>
        <dbReference type="SAM" id="MobiDB-lite"/>
    </source>
</evidence>
<reference evidence="2" key="1">
    <citation type="submission" date="2020-10" db="EMBL/GenBank/DDBJ databases">
        <title>Taxonomic study of unclassified bacteria belonging to the class Ktedonobacteria.</title>
        <authorList>
            <person name="Yabe S."/>
            <person name="Wang C.M."/>
            <person name="Zheng Y."/>
            <person name="Sakai Y."/>
            <person name="Cavaletti L."/>
            <person name="Monciardini P."/>
            <person name="Donadio S."/>
        </authorList>
    </citation>
    <scope>NUCLEOTIDE SEQUENCE</scope>
    <source>
        <strain evidence="2">ID150040</strain>
    </source>
</reference>
<dbReference type="RefSeq" id="WP_220209200.1">
    <property type="nucleotide sequence ID" value="NZ_BNJK01000002.1"/>
</dbReference>
<dbReference type="AlphaFoldDB" id="A0A8J3IQN1"/>
<accession>A0A8J3IQN1</accession>
<evidence type="ECO:0000313" key="3">
    <source>
        <dbReference type="Proteomes" id="UP000597444"/>
    </source>
</evidence>
<comment type="caution">
    <text evidence="2">The sequence shown here is derived from an EMBL/GenBank/DDBJ whole genome shotgun (WGS) entry which is preliminary data.</text>
</comment>
<sequence length="56" mass="6389">MITMPVPFRRHGEAKQQDSLPRHVTQMPRGSRPSETFIELALLAQKRENERTSGAT</sequence>
<proteinExistence type="predicted"/>
<dbReference type="Proteomes" id="UP000597444">
    <property type="component" value="Unassembled WGS sequence"/>
</dbReference>
<dbReference type="EMBL" id="BNJK01000002">
    <property type="protein sequence ID" value="GHO98448.1"/>
    <property type="molecule type" value="Genomic_DNA"/>
</dbReference>
<feature type="region of interest" description="Disordered" evidence="1">
    <location>
        <begin position="1"/>
        <end position="34"/>
    </location>
</feature>
<gene>
    <name evidence="2" type="ORF">KSF_084960</name>
</gene>
<protein>
    <submittedName>
        <fullName evidence="2">Uncharacterized protein</fullName>
    </submittedName>
</protein>
<keyword evidence="3" id="KW-1185">Reference proteome</keyword>
<organism evidence="2 3">
    <name type="scientific">Reticulibacter mediterranei</name>
    <dbReference type="NCBI Taxonomy" id="2778369"/>
    <lineage>
        <taxon>Bacteria</taxon>
        <taxon>Bacillati</taxon>
        <taxon>Chloroflexota</taxon>
        <taxon>Ktedonobacteria</taxon>
        <taxon>Ktedonobacterales</taxon>
        <taxon>Reticulibacteraceae</taxon>
        <taxon>Reticulibacter</taxon>
    </lineage>
</organism>
<evidence type="ECO:0000313" key="2">
    <source>
        <dbReference type="EMBL" id="GHO98448.1"/>
    </source>
</evidence>